<reference evidence="2 3" key="1">
    <citation type="submission" date="2021-06" db="EMBL/GenBank/DDBJ databases">
        <authorList>
            <person name="Kallberg Y."/>
            <person name="Tangrot J."/>
            <person name="Rosling A."/>
        </authorList>
    </citation>
    <scope>NUCLEOTIDE SEQUENCE [LARGE SCALE GENOMIC DNA]</scope>
    <source>
        <strain evidence="2 3">120-4 pot B 10/14</strain>
    </source>
</reference>
<feature type="compositionally biased region" description="Basic and acidic residues" evidence="1">
    <location>
        <begin position="25"/>
        <end position="39"/>
    </location>
</feature>
<accession>A0ABN7XPU9</accession>
<feature type="compositionally biased region" description="Polar residues" evidence="1">
    <location>
        <begin position="12"/>
        <end position="21"/>
    </location>
</feature>
<proteinExistence type="predicted"/>
<evidence type="ECO:0000256" key="1">
    <source>
        <dbReference type="SAM" id="MobiDB-lite"/>
    </source>
</evidence>
<evidence type="ECO:0000313" key="3">
    <source>
        <dbReference type="Proteomes" id="UP000789901"/>
    </source>
</evidence>
<dbReference type="Proteomes" id="UP000789901">
    <property type="component" value="Unassembled WGS sequence"/>
</dbReference>
<feature type="non-terminal residue" evidence="2">
    <location>
        <position position="1"/>
    </location>
</feature>
<dbReference type="EMBL" id="CAJVQB010170419">
    <property type="protein sequence ID" value="CAG8857386.1"/>
    <property type="molecule type" value="Genomic_DNA"/>
</dbReference>
<gene>
    <name evidence="2" type="ORF">GMARGA_LOCUS46207</name>
</gene>
<name>A0ABN7XPU9_GIGMA</name>
<feature type="region of interest" description="Disordered" evidence="1">
    <location>
        <begin position="1"/>
        <end position="73"/>
    </location>
</feature>
<comment type="caution">
    <text evidence="2">The sequence shown here is derived from an EMBL/GenBank/DDBJ whole genome shotgun (WGS) entry which is preliminary data.</text>
</comment>
<sequence>LAKRVRERPTIKLSTHPNQDYISIEGKDGRGMTKPDENTGTKPVSNDENNSLRKSPNSPLNSRKAPTIRAREN</sequence>
<evidence type="ECO:0000313" key="2">
    <source>
        <dbReference type="EMBL" id="CAG8857386.1"/>
    </source>
</evidence>
<protein>
    <submittedName>
        <fullName evidence="2">35847_t:CDS:1</fullName>
    </submittedName>
</protein>
<keyword evidence="3" id="KW-1185">Reference proteome</keyword>
<feature type="compositionally biased region" description="Polar residues" evidence="1">
    <location>
        <begin position="40"/>
        <end position="61"/>
    </location>
</feature>
<organism evidence="2 3">
    <name type="scientific">Gigaspora margarita</name>
    <dbReference type="NCBI Taxonomy" id="4874"/>
    <lineage>
        <taxon>Eukaryota</taxon>
        <taxon>Fungi</taxon>
        <taxon>Fungi incertae sedis</taxon>
        <taxon>Mucoromycota</taxon>
        <taxon>Glomeromycotina</taxon>
        <taxon>Glomeromycetes</taxon>
        <taxon>Diversisporales</taxon>
        <taxon>Gigasporaceae</taxon>
        <taxon>Gigaspora</taxon>
    </lineage>
</organism>